<dbReference type="KEGG" id="mhe:MHC_01720"/>
<protein>
    <submittedName>
        <fullName evidence="2">Uncharacterized protein</fullName>
    </submittedName>
</protein>
<dbReference type="STRING" id="1111676.MHC_01720"/>
<gene>
    <name evidence="2" type="ordered locus">MHC_01720</name>
</gene>
<accession>H6N6D8</accession>
<name>H6N6D8_MYCHN</name>
<evidence type="ECO:0000313" key="3">
    <source>
        <dbReference type="Proteomes" id="UP000009135"/>
    </source>
</evidence>
<sequence>MEFPFIAKSLTGLLALGVTGASAVYFGYFYGNKGTRISELLKSANPEKRFISAEASDQKWKDAWKKYREDHKNENKDPLSLSDWSKPNGEIRNDQNAPQSFLNACSSLKEEHVKGVKSYRYELASKYCTRDTIVRDLIEEEGKRTLLEKTGSSGTSDAWKAAWKTYLDDNKSESSNLWSLNNWTTIKSQIEAPESFMTQCETKSKESLESVKYSEVYKYCTELKKN</sequence>
<dbReference type="EMBL" id="CP003199">
    <property type="protein sequence ID" value="AEW45210.1"/>
    <property type="molecule type" value="Genomic_DNA"/>
</dbReference>
<evidence type="ECO:0000313" key="2">
    <source>
        <dbReference type="EMBL" id="AEW45210.1"/>
    </source>
</evidence>
<dbReference type="HOGENOM" id="CLU_098620_0_0_14"/>
<dbReference type="Proteomes" id="UP000009135">
    <property type="component" value="Chromosome"/>
</dbReference>
<reference evidence="2 3" key="1">
    <citation type="journal article" date="2012" name="J. Bacteriol.">
        <title>Complete genome sequence of Mycoplasma haemocanis strain Illinois.</title>
        <authorList>
            <person name="do Nascimento N.C."/>
            <person name="Guimaraes A.M."/>
            <person name="Santos A.P."/>
            <person name="Sanmiguel P.J."/>
            <person name="Messick J.B."/>
        </authorList>
    </citation>
    <scope>NUCLEOTIDE SEQUENCE [LARGE SCALE GENOMIC DNA]</scope>
    <source>
        <strain evidence="2 3">Illinois</strain>
    </source>
</reference>
<dbReference type="AlphaFoldDB" id="H6N6D8"/>
<evidence type="ECO:0000256" key="1">
    <source>
        <dbReference type="SAM" id="MobiDB-lite"/>
    </source>
</evidence>
<organism evidence="2 3">
    <name type="scientific">Mycoplasma haemocanis (strain Illinois)</name>
    <dbReference type="NCBI Taxonomy" id="1111676"/>
    <lineage>
        <taxon>Bacteria</taxon>
        <taxon>Bacillati</taxon>
        <taxon>Mycoplasmatota</taxon>
        <taxon>Mollicutes</taxon>
        <taxon>Mycoplasmataceae</taxon>
        <taxon>Mycoplasma</taxon>
    </lineage>
</organism>
<proteinExistence type="predicted"/>
<keyword evidence="3" id="KW-1185">Reference proteome</keyword>
<feature type="region of interest" description="Disordered" evidence="1">
    <location>
        <begin position="71"/>
        <end position="96"/>
    </location>
</feature>
<dbReference type="OrthoDB" id="9823267at2"/>